<dbReference type="PATRIC" id="fig|79604.3.peg.1766"/>
<reference evidence="10" key="1">
    <citation type="submission" date="2016-10" db="EMBL/GenBank/DDBJ databases">
        <authorList>
            <person name="Varghese N."/>
        </authorList>
    </citation>
    <scope>NUCLEOTIDE SEQUENCE [LARGE SCALE GENOMIC DNA]</scope>
    <source>
        <strain evidence="10">DSM 21843</strain>
    </source>
</reference>
<dbReference type="GO" id="GO:0008777">
    <property type="term" value="F:acetylornithine deacetylase activity"/>
    <property type="evidence" value="ECO:0007669"/>
    <property type="project" value="TreeGrafter"/>
</dbReference>
<dbReference type="GO" id="GO:0016805">
    <property type="term" value="F:dipeptidase activity"/>
    <property type="evidence" value="ECO:0007669"/>
    <property type="project" value="UniProtKB-KW"/>
</dbReference>
<sequence>MVSEEFERELDAYLDEHWDDMVEDLASLVRVRSVEDMEQAASGAPYGPGPAQGLEAALALTERLGFRSQNLEGYIGTADIPGESDRQIGVICHSDVVPEGDGWHYPPFDVTRKAGYLIGRGTVDDKGPLVVALHAAKFLRERGTAFPYTLRFLVGANEETGMRDLEYYLARYQEPMVTISPDEDFPLCFGEKGHVRGYFESAPIEDGVVRSLQGGLAYNAVAGAATAVLDADPSLFQATERVSVEPTEEGGTRLVARGVQVHAAFPEGGVNAIHELAKVVLASNACTEAERSWFEFMDALLGVTDGSGIGLACSDDMFGALTCVGGMTRMAEGKLGQTVDIRCPAAISEDEVVAALERAAKRAGATWHTTKISPRFFQDPNGTFVRTLVSAYRDITGDMQEPYTVGGRTYASHFTHAVAFGAGVHGAQHPSWVGPMHGADEGASEANLKQAFKVYALAIERLMQVDWVAEYPDLAR</sequence>
<dbReference type="SUPFAM" id="SSF55031">
    <property type="entry name" value="Bacterial exopeptidase dimerisation domain"/>
    <property type="match status" value="1"/>
</dbReference>
<dbReference type="STRING" id="79604.AAY81_08785"/>
<dbReference type="GO" id="GO:0006508">
    <property type="term" value="P:proteolysis"/>
    <property type="evidence" value="ECO:0007669"/>
    <property type="project" value="UniProtKB-KW"/>
</dbReference>
<organism evidence="9 10">
    <name type="scientific">Denitrobacterium detoxificans</name>
    <dbReference type="NCBI Taxonomy" id="79604"/>
    <lineage>
        <taxon>Bacteria</taxon>
        <taxon>Bacillati</taxon>
        <taxon>Actinomycetota</taxon>
        <taxon>Coriobacteriia</taxon>
        <taxon>Eggerthellales</taxon>
        <taxon>Eggerthellaceae</taxon>
        <taxon>Denitrobacterium</taxon>
    </lineage>
</organism>
<comment type="similarity">
    <text evidence="2">Belongs to the peptidase M20A family.</text>
</comment>
<dbReference type="Pfam" id="PF01546">
    <property type="entry name" value="Peptidase_M20"/>
    <property type="match status" value="1"/>
</dbReference>
<dbReference type="InterPro" id="IPR050072">
    <property type="entry name" value="Peptidase_M20A"/>
</dbReference>
<evidence type="ECO:0000256" key="5">
    <source>
        <dbReference type="ARBA" id="ARBA00022801"/>
    </source>
</evidence>
<keyword evidence="7" id="KW-0224">Dipeptidase</keyword>
<dbReference type="PROSITE" id="PS00759">
    <property type="entry name" value="ARGE_DAPE_CPG2_2"/>
    <property type="match status" value="1"/>
</dbReference>
<dbReference type="EMBL" id="FOEC01000002">
    <property type="protein sequence ID" value="SEO56352.1"/>
    <property type="molecule type" value="Genomic_DNA"/>
</dbReference>
<evidence type="ECO:0000256" key="8">
    <source>
        <dbReference type="ARBA" id="ARBA00023049"/>
    </source>
</evidence>
<dbReference type="Proteomes" id="UP000182975">
    <property type="component" value="Unassembled WGS sequence"/>
</dbReference>
<dbReference type="GO" id="GO:0006526">
    <property type="term" value="P:L-arginine biosynthetic process"/>
    <property type="evidence" value="ECO:0007669"/>
    <property type="project" value="TreeGrafter"/>
</dbReference>
<accession>A0A172RZZ6</accession>
<dbReference type="SUPFAM" id="SSF53187">
    <property type="entry name" value="Zn-dependent exopeptidases"/>
    <property type="match status" value="1"/>
</dbReference>
<keyword evidence="5" id="KW-0378">Hydrolase</keyword>
<proteinExistence type="inferred from homology"/>
<evidence type="ECO:0000313" key="10">
    <source>
        <dbReference type="Proteomes" id="UP000182975"/>
    </source>
</evidence>
<evidence type="ECO:0000256" key="3">
    <source>
        <dbReference type="ARBA" id="ARBA00022670"/>
    </source>
</evidence>
<dbReference type="GO" id="GO:0008270">
    <property type="term" value="F:zinc ion binding"/>
    <property type="evidence" value="ECO:0007669"/>
    <property type="project" value="InterPro"/>
</dbReference>
<keyword evidence="4" id="KW-0479">Metal-binding</keyword>
<keyword evidence="8" id="KW-0482">Metalloprotease</keyword>
<dbReference type="GO" id="GO:0008237">
    <property type="term" value="F:metallopeptidase activity"/>
    <property type="evidence" value="ECO:0007669"/>
    <property type="project" value="UniProtKB-KW"/>
</dbReference>
<evidence type="ECO:0000256" key="1">
    <source>
        <dbReference type="ARBA" id="ARBA00001947"/>
    </source>
</evidence>
<evidence type="ECO:0000256" key="7">
    <source>
        <dbReference type="ARBA" id="ARBA00022997"/>
    </source>
</evidence>
<gene>
    <name evidence="9" type="ORF">SAMN02910314_00575</name>
</gene>
<keyword evidence="6" id="KW-0862">Zinc</keyword>
<dbReference type="InterPro" id="IPR010964">
    <property type="entry name" value="M20A_pepV-rel"/>
</dbReference>
<evidence type="ECO:0000313" key="9">
    <source>
        <dbReference type="EMBL" id="SEO56352.1"/>
    </source>
</evidence>
<protein>
    <submittedName>
        <fullName evidence="9">Succinyl-diaminopimelate desuccinylase</fullName>
    </submittedName>
</protein>
<dbReference type="KEGG" id="ddt:AAY81_08785"/>
<dbReference type="PANTHER" id="PTHR43808">
    <property type="entry name" value="ACETYLORNITHINE DEACETYLASE"/>
    <property type="match status" value="1"/>
</dbReference>
<comment type="cofactor">
    <cofactor evidence="1">
        <name>Zn(2+)</name>
        <dbReference type="ChEBI" id="CHEBI:29105"/>
    </cofactor>
</comment>
<dbReference type="PANTHER" id="PTHR43808:SF31">
    <property type="entry name" value="N-ACETYL-L-CITRULLINE DEACETYLASE"/>
    <property type="match status" value="1"/>
</dbReference>
<dbReference type="Gene3D" id="3.40.630.10">
    <property type="entry name" value="Zn peptidases"/>
    <property type="match status" value="1"/>
</dbReference>
<keyword evidence="3" id="KW-0645">Protease</keyword>
<dbReference type="InterPro" id="IPR001261">
    <property type="entry name" value="ArgE/DapE_CS"/>
</dbReference>
<name>A0A172RZZ6_9ACTN</name>
<dbReference type="InterPro" id="IPR002933">
    <property type="entry name" value="Peptidase_M20"/>
</dbReference>
<dbReference type="InterPro" id="IPR036264">
    <property type="entry name" value="Bact_exopeptidase_dim_dom"/>
</dbReference>
<dbReference type="Gene3D" id="3.30.70.360">
    <property type="match status" value="2"/>
</dbReference>
<keyword evidence="10" id="KW-1185">Reference proteome</keyword>
<dbReference type="RefSeq" id="WP_066664087.1">
    <property type="nucleotide sequence ID" value="NZ_CP011402.1"/>
</dbReference>
<evidence type="ECO:0000256" key="4">
    <source>
        <dbReference type="ARBA" id="ARBA00022723"/>
    </source>
</evidence>
<evidence type="ECO:0000256" key="2">
    <source>
        <dbReference type="ARBA" id="ARBA00006247"/>
    </source>
</evidence>
<evidence type="ECO:0000256" key="6">
    <source>
        <dbReference type="ARBA" id="ARBA00022833"/>
    </source>
</evidence>
<dbReference type="NCBIfam" id="TIGR01887">
    <property type="entry name" value="dipeptidaselike"/>
    <property type="match status" value="1"/>
</dbReference>
<dbReference type="AlphaFoldDB" id="A0A172RZZ6"/>